<keyword evidence="3" id="KW-0539">Nucleus</keyword>
<feature type="domain" description="Brix" evidence="4">
    <location>
        <begin position="1"/>
        <end position="79"/>
    </location>
</feature>
<dbReference type="InterPro" id="IPR007109">
    <property type="entry name" value="Brix"/>
</dbReference>
<gene>
    <name evidence="5" type="primary">RPF2</name>
    <name evidence="5" type="ORF">MHBO_000370</name>
</gene>
<evidence type="ECO:0000313" key="5">
    <source>
        <dbReference type="EMBL" id="MES1918401.1"/>
    </source>
</evidence>
<reference evidence="5 6" key="1">
    <citation type="journal article" date="2024" name="BMC Biol.">
        <title>Comparative genomics of Ascetosporea gives new insight into the evolutionary basis for animal parasitism in Rhizaria.</title>
        <authorList>
            <person name="Hiltunen Thoren M."/>
            <person name="Onut-Brannstrom I."/>
            <person name="Alfjorden A."/>
            <person name="Peckova H."/>
            <person name="Swords F."/>
            <person name="Hooper C."/>
            <person name="Holzer A.S."/>
            <person name="Bass D."/>
            <person name="Burki F."/>
        </authorList>
    </citation>
    <scope>NUCLEOTIDE SEQUENCE [LARGE SCALE GENOMIC DNA]</scope>
    <source>
        <strain evidence="5">20-A016</strain>
    </source>
</reference>
<keyword evidence="6" id="KW-1185">Reference proteome</keyword>
<evidence type="ECO:0000256" key="1">
    <source>
        <dbReference type="ARBA" id="ARBA00004604"/>
    </source>
</evidence>
<dbReference type="PROSITE" id="PS50833">
    <property type="entry name" value="BRIX"/>
    <property type="match status" value="1"/>
</dbReference>
<evidence type="ECO:0000259" key="4">
    <source>
        <dbReference type="PROSITE" id="PS50833"/>
    </source>
</evidence>
<evidence type="ECO:0000256" key="3">
    <source>
        <dbReference type="ARBA" id="ARBA00023242"/>
    </source>
</evidence>
<proteinExistence type="inferred from homology"/>
<dbReference type="Proteomes" id="UP001439008">
    <property type="component" value="Unassembled WGS sequence"/>
</dbReference>
<dbReference type="PANTHER" id="PTHR12728">
    <property type="entry name" value="BRIX DOMAIN CONTAINING PROTEIN"/>
    <property type="match status" value="1"/>
</dbReference>
<comment type="similarity">
    <text evidence="2">Belongs to the RPF2 family.</text>
</comment>
<comment type="subcellular location">
    <subcellularLocation>
        <location evidence="1">Nucleus</location>
        <location evidence="1">Nucleolus</location>
    </subcellularLocation>
</comment>
<name>A0ABV2AFF6_9EUKA</name>
<accession>A0ABV2AFF6</accession>
<organism evidence="5 6">
    <name type="scientific">Bonamia ostreae</name>
    <dbReference type="NCBI Taxonomy" id="126728"/>
    <lineage>
        <taxon>Eukaryota</taxon>
        <taxon>Sar</taxon>
        <taxon>Rhizaria</taxon>
        <taxon>Endomyxa</taxon>
        <taxon>Ascetosporea</taxon>
        <taxon>Haplosporida</taxon>
        <taxon>Bonamia</taxon>
    </lineage>
</organism>
<sequence length="137" mass="16121">MDKLKKIKNLFVDFFRGKETDFVDLKYIKRAIVFAAIDFETIRFTDYAVTIKQDNNVSLEEIGPSFELKLKRNYIASEKLLSTSLKKPKKMVNEPKKVKNVKTDNFGSKIGKVHVDKQDIRKINKRKFKGYKKNRKD</sequence>
<evidence type="ECO:0000313" key="6">
    <source>
        <dbReference type="Proteomes" id="UP001439008"/>
    </source>
</evidence>
<dbReference type="EMBL" id="JBDODL010000056">
    <property type="protein sequence ID" value="MES1918401.1"/>
    <property type="molecule type" value="Genomic_DNA"/>
</dbReference>
<comment type="caution">
    <text evidence="5">The sequence shown here is derived from an EMBL/GenBank/DDBJ whole genome shotgun (WGS) entry which is preliminary data.</text>
</comment>
<evidence type="ECO:0000256" key="2">
    <source>
        <dbReference type="ARBA" id="ARBA00010782"/>
    </source>
</evidence>
<dbReference type="PANTHER" id="PTHR12728:SF0">
    <property type="entry name" value="RIBOSOME PRODUCTION FACTOR 2 HOMOLOG"/>
    <property type="match status" value="1"/>
</dbReference>
<dbReference type="InterPro" id="IPR039770">
    <property type="entry name" value="Rpf2"/>
</dbReference>
<dbReference type="Pfam" id="PF04427">
    <property type="entry name" value="Brix"/>
    <property type="match status" value="1"/>
</dbReference>
<protein>
    <submittedName>
        <fullName evidence="5">rRNA-binding ribosome biosynthesis protein rpf2</fullName>
    </submittedName>
</protein>